<reference evidence="4" key="1">
    <citation type="journal article" date="2019" name="Int. J. Syst. Evol. Microbiol.">
        <title>The Global Catalogue of Microorganisms (GCM) 10K type strain sequencing project: providing services to taxonomists for standard genome sequencing and annotation.</title>
        <authorList>
            <consortium name="The Broad Institute Genomics Platform"/>
            <consortium name="The Broad Institute Genome Sequencing Center for Infectious Disease"/>
            <person name="Wu L."/>
            <person name="Ma J."/>
        </authorList>
    </citation>
    <scope>NUCLEOTIDE SEQUENCE [LARGE SCALE GENOMIC DNA]</scope>
    <source>
        <strain evidence="4">CGMCC 1.12286</strain>
    </source>
</reference>
<feature type="transmembrane region" description="Helical" evidence="1">
    <location>
        <begin position="378"/>
        <end position="399"/>
    </location>
</feature>
<name>A0ABW4JK68_9BACL</name>
<feature type="transmembrane region" description="Helical" evidence="1">
    <location>
        <begin position="289"/>
        <end position="306"/>
    </location>
</feature>
<feature type="transmembrane region" description="Helical" evidence="1">
    <location>
        <begin position="96"/>
        <end position="116"/>
    </location>
</feature>
<evidence type="ECO:0008006" key="5">
    <source>
        <dbReference type="Google" id="ProtNLM"/>
    </source>
</evidence>
<evidence type="ECO:0000256" key="2">
    <source>
        <dbReference type="SAM" id="SignalP"/>
    </source>
</evidence>
<organism evidence="3 4">
    <name type="scientific">Alicyclobacillus fodiniaquatilis</name>
    <dbReference type="NCBI Taxonomy" id="1661150"/>
    <lineage>
        <taxon>Bacteria</taxon>
        <taxon>Bacillati</taxon>
        <taxon>Bacillota</taxon>
        <taxon>Bacilli</taxon>
        <taxon>Bacillales</taxon>
        <taxon>Alicyclobacillaceae</taxon>
        <taxon>Alicyclobacillus</taxon>
    </lineage>
</organism>
<feature type="transmembrane region" description="Helical" evidence="1">
    <location>
        <begin position="128"/>
        <end position="146"/>
    </location>
</feature>
<evidence type="ECO:0000313" key="3">
    <source>
        <dbReference type="EMBL" id="MFD1675625.1"/>
    </source>
</evidence>
<gene>
    <name evidence="3" type="ORF">ACFSB2_13065</name>
</gene>
<proteinExistence type="predicted"/>
<comment type="caution">
    <text evidence="3">The sequence shown here is derived from an EMBL/GenBank/DDBJ whole genome shotgun (WGS) entry which is preliminary data.</text>
</comment>
<keyword evidence="1" id="KW-0472">Membrane</keyword>
<dbReference type="Proteomes" id="UP001597079">
    <property type="component" value="Unassembled WGS sequence"/>
</dbReference>
<dbReference type="RefSeq" id="WP_377943508.1">
    <property type="nucleotide sequence ID" value="NZ_JBHUCX010000032.1"/>
</dbReference>
<keyword evidence="1" id="KW-0812">Transmembrane</keyword>
<keyword evidence="1" id="KW-1133">Transmembrane helix</keyword>
<feature type="chain" id="PRO_5045654786" description="TrbL/VirB6 plasmid conjugal transfer protein" evidence="2">
    <location>
        <begin position="28"/>
        <end position="708"/>
    </location>
</feature>
<feature type="transmembrane region" description="Helical" evidence="1">
    <location>
        <begin position="312"/>
        <end position="332"/>
    </location>
</feature>
<keyword evidence="2" id="KW-0732">Signal</keyword>
<feature type="signal peptide" evidence="2">
    <location>
        <begin position="1"/>
        <end position="27"/>
    </location>
</feature>
<sequence>MRRKALYTWLVTALFCMAFLPHVVAHAATNNGGDLLAPMTGPNFTQYPLNNYSLTYVPTNQGGLVDIKDNIYETINWGLNVVWQMYLLGVDNVIRLVQWAFNLQIVQILTGSLAFAIDAIRRAIWEPIWYFMSAIAVAWMIYYWVSGRVQKMWGTVFTTIAIIGIAGAVFSNMPALLNGANEASAQVSTQVLDTMSSGMNQGSTDGQSALDTVSSALWTALAKDPYLMLEFGNIKDGKKNFNTIMPMDDQQRQNWFNNQTTEQGLGSRLSTPKYSITTSIGLGTRATDLVVIFIVGLVFSVMLAYYAFQLVWWQFVALARGMMAASFLLVSLWPEHGLREVGKWAFSCIEAFVYKVVMTIALGSILVMYMGITNAMSQLGWLPTLLMQIAMIIAVWTTIKELKGKALGLPLPSGHVLGGGGPTPGAEEGQKSLRVGTALAGAMATGSITAGAISLGRPEFLRRGFAQYLAQKRRDGLNTRESMAQMTERGLDPASAEDRHTFAEMLRDEGQPGKQQGKLLNSLPTQPASALKTPKLMPNLNSDAQRVWRNMSRSGVNPALASESSIREWIRKHPEDEPHMEAVQRFASLPVSETVVNPPNKSSGYYIPPENPGREHPEYAYWDKNYKEDRMIYEQVKQRVDAKARLEHDQAVNVYRAQPFYRRIRAGKPVYQAPTAAQYVKAFHEIRNRPRPIVVNKPSKGEPSHESR</sequence>
<feature type="transmembrane region" description="Helical" evidence="1">
    <location>
        <begin position="352"/>
        <end position="372"/>
    </location>
</feature>
<dbReference type="EMBL" id="JBHUCX010000032">
    <property type="protein sequence ID" value="MFD1675625.1"/>
    <property type="molecule type" value="Genomic_DNA"/>
</dbReference>
<accession>A0ABW4JK68</accession>
<evidence type="ECO:0000313" key="4">
    <source>
        <dbReference type="Proteomes" id="UP001597079"/>
    </source>
</evidence>
<keyword evidence="4" id="KW-1185">Reference proteome</keyword>
<evidence type="ECO:0000256" key="1">
    <source>
        <dbReference type="SAM" id="Phobius"/>
    </source>
</evidence>
<protein>
    <recommendedName>
        <fullName evidence="5">TrbL/VirB6 plasmid conjugal transfer protein</fullName>
    </recommendedName>
</protein>
<feature type="transmembrane region" description="Helical" evidence="1">
    <location>
        <begin position="152"/>
        <end position="170"/>
    </location>
</feature>